<dbReference type="KEGG" id="ggr:HKW67_04405"/>
<dbReference type="GO" id="GO:0003677">
    <property type="term" value="F:DNA binding"/>
    <property type="evidence" value="ECO:0007669"/>
    <property type="project" value="UniProtKB-KW"/>
</dbReference>
<dbReference type="InterPro" id="IPR000944">
    <property type="entry name" value="Tscrpt_reg_Rrf2"/>
</dbReference>
<proteinExistence type="predicted"/>
<accession>A0A6M4IJK9</accession>
<keyword evidence="1" id="KW-0238">DNA-binding</keyword>
<dbReference type="NCBIfam" id="TIGR00738">
    <property type="entry name" value="rrf2_super"/>
    <property type="match status" value="1"/>
</dbReference>
<dbReference type="EMBL" id="CP053085">
    <property type="protein sequence ID" value="QJR34810.1"/>
    <property type="molecule type" value="Genomic_DNA"/>
</dbReference>
<evidence type="ECO:0000313" key="2">
    <source>
        <dbReference type="EMBL" id="QJR34810.1"/>
    </source>
</evidence>
<keyword evidence="3" id="KW-1185">Reference proteome</keyword>
<dbReference type="SUPFAM" id="SSF46785">
    <property type="entry name" value="Winged helix' DNA-binding domain"/>
    <property type="match status" value="1"/>
</dbReference>
<evidence type="ECO:0000313" key="3">
    <source>
        <dbReference type="Proteomes" id="UP000500938"/>
    </source>
</evidence>
<dbReference type="PROSITE" id="PS51197">
    <property type="entry name" value="HTH_RRF2_2"/>
    <property type="match status" value="1"/>
</dbReference>
<dbReference type="PANTHER" id="PTHR33221:SF5">
    <property type="entry name" value="HTH-TYPE TRANSCRIPTIONAL REGULATOR ISCR"/>
    <property type="match status" value="1"/>
</dbReference>
<dbReference type="GO" id="GO:0005829">
    <property type="term" value="C:cytosol"/>
    <property type="evidence" value="ECO:0007669"/>
    <property type="project" value="TreeGrafter"/>
</dbReference>
<dbReference type="GO" id="GO:0003700">
    <property type="term" value="F:DNA-binding transcription factor activity"/>
    <property type="evidence" value="ECO:0007669"/>
    <property type="project" value="TreeGrafter"/>
</dbReference>
<name>A0A6M4IJK9_9BACT</name>
<gene>
    <name evidence="2" type="ORF">HKW67_04405</name>
</gene>
<dbReference type="PANTHER" id="PTHR33221">
    <property type="entry name" value="WINGED HELIX-TURN-HELIX TRANSCRIPTIONAL REGULATOR, RRF2 FAMILY"/>
    <property type="match status" value="1"/>
</dbReference>
<dbReference type="InterPro" id="IPR036388">
    <property type="entry name" value="WH-like_DNA-bd_sf"/>
</dbReference>
<dbReference type="Gene3D" id="1.10.10.10">
    <property type="entry name" value="Winged helix-like DNA-binding domain superfamily/Winged helix DNA-binding domain"/>
    <property type="match status" value="1"/>
</dbReference>
<sequence length="164" mass="17852">MRITTWAEYGLICALHLARRAGTGPVTGRDVAARERLPGDYVEQILLRMRRAGIVNSTRGARGGYSLARTPDAISVRDVIQASELTTFDLHCVSHPVDAERCAAAENCSIRPVWLLLQQRIDEVLEGVKLSDLLTDEASVRDRVGLPPYAAVPDLPGALPILQG</sequence>
<dbReference type="InterPro" id="IPR036390">
    <property type="entry name" value="WH_DNA-bd_sf"/>
</dbReference>
<organism evidence="2 3">
    <name type="scientific">Gemmatimonas groenlandica</name>
    <dbReference type="NCBI Taxonomy" id="2732249"/>
    <lineage>
        <taxon>Bacteria</taxon>
        <taxon>Pseudomonadati</taxon>
        <taxon>Gemmatimonadota</taxon>
        <taxon>Gemmatimonadia</taxon>
        <taxon>Gemmatimonadales</taxon>
        <taxon>Gemmatimonadaceae</taxon>
        <taxon>Gemmatimonas</taxon>
    </lineage>
</organism>
<dbReference type="RefSeq" id="WP_171224238.1">
    <property type="nucleotide sequence ID" value="NZ_CP053085.1"/>
</dbReference>
<dbReference type="Pfam" id="PF02082">
    <property type="entry name" value="Rrf2"/>
    <property type="match status" value="1"/>
</dbReference>
<dbReference type="Proteomes" id="UP000500938">
    <property type="component" value="Chromosome"/>
</dbReference>
<dbReference type="AlphaFoldDB" id="A0A6M4IJK9"/>
<reference evidence="2 3" key="1">
    <citation type="submission" date="2020-05" db="EMBL/GenBank/DDBJ databases">
        <title>Complete genome sequence of Gemmatimonas greenlandica TET16.</title>
        <authorList>
            <person name="Zeng Y."/>
        </authorList>
    </citation>
    <scope>NUCLEOTIDE SEQUENCE [LARGE SCALE GENOMIC DNA]</scope>
    <source>
        <strain evidence="2 3">TET16</strain>
    </source>
</reference>
<protein>
    <submittedName>
        <fullName evidence="2">Rrf2 family transcriptional regulator</fullName>
    </submittedName>
</protein>
<evidence type="ECO:0000256" key="1">
    <source>
        <dbReference type="ARBA" id="ARBA00023125"/>
    </source>
</evidence>